<protein>
    <submittedName>
        <fullName evidence="1">Uncharacterized protein</fullName>
    </submittedName>
</protein>
<dbReference type="AlphaFoldDB" id="A0A2R6W6A1"/>
<gene>
    <name evidence="1" type="ORF">MARPO_0142s0008</name>
</gene>
<evidence type="ECO:0000313" key="1">
    <source>
        <dbReference type="EMBL" id="PTQ29377.1"/>
    </source>
</evidence>
<evidence type="ECO:0000313" key="2">
    <source>
        <dbReference type="Proteomes" id="UP000244005"/>
    </source>
</evidence>
<proteinExistence type="predicted"/>
<accession>A0A2R6W6A1</accession>
<dbReference type="Proteomes" id="UP000244005">
    <property type="component" value="Unassembled WGS sequence"/>
</dbReference>
<keyword evidence="2" id="KW-1185">Reference proteome</keyword>
<reference evidence="2" key="1">
    <citation type="journal article" date="2017" name="Cell">
        <title>Insights into land plant evolution garnered from the Marchantia polymorpha genome.</title>
        <authorList>
            <person name="Bowman J.L."/>
            <person name="Kohchi T."/>
            <person name="Yamato K.T."/>
            <person name="Jenkins J."/>
            <person name="Shu S."/>
            <person name="Ishizaki K."/>
            <person name="Yamaoka S."/>
            <person name="Nishihama R."/>
            <person name="Nakamura Y."/>
            <person name="Berger F."/>
            <person name="Adam C."/>
            <person name="Aki S.S."/>
            <person name="Althoff F."/>
            <person name="Araki T."/>
            <person name="Arteaga-Vazquez M.A."/>
            <person name="Balasubrmanian S."/>
            <person name="Barry K."/>
            <person name="Bauer D."/>
            <person name="Boehm C.R."/>
            <person name="Briginshaw L."/>
            <person name="Caballero-Perez J."/>
            <person name="Catarino B."/>
            <person name="Chen F."/>
            <person name="Chiyoda S."/>
            <person name="Chovatia M."/>
            <person name="Davies K.M."/>
            <person name="Delmans M."/>
            <person name="Demura T."/>
            <person name="Dierschke T."/>
            <person name="Dolan L."/>
            <person name="Dorantes-Acosta A.E."/>
            <person name="Eklund D.M."/>
            <person name="Florent S.N."/>
            <person name="Flores-Sandoval E."/>
            <person name="Fujiyama A."/>
            <person name="Fukuzawa H."/>
            <person name="Galik B."/>
            <person name="Grimanelli D."/>
            <person name="Grimwood J."/>
            <person name="Grossniklaus U."/>
            <person name="Hamada T."/>
            <person name="Haseloff J."/>
            <person name="Hetherington A.J."/>
            <person name="Higo A."/>
            <person name="Hirakawa Y."/>
            <person name="Hundley H.N."/>
            <person name="Ikeda Y."/>
            <person name="Inoue K."/>
            <person name="Inoue S.I."/>
            <person name="Ishida S."/>
            <person name="Jia Q."/>
            <person name="Kakita M."/>
            <person name="Kanazawa T."/>
            <person name="Kawai Y."/>
            <person name="Kawashima T."/>
            <person name="Kennedy M."/>
            <person name="Kinose K."/>
            <person name="Kinoshita T."/>
            <person name="Kohara Y."/>
            <person name="Koide E."/>
            <person name="Komatsu K."/>
            <person name="Kopischke S."/>
            <person name="Kubo M."/>
            <person name="Kyozuka J."/>
            <person name="Lagercrantz U."/>
            <person name="Lin S.S."/>
            <person name="Lindquist E."/>
            <person name="Lipzen A.M."/>
            <person name="Lu C.W."/>
            <person name="De Luna E."/>
            <person name="Martienssen R.A."/>
            <person name="Minamino N."/>
            <person name="Mizutani M."/>
            <person name="Mizutani M."/>
            <person name="Mochizuki N."/>
            <person name="Monte I."/>
            <person name="Mosher R."/>
            <person name="Nagasaki H."/>
            <person name="Nakagami H."/>
            <person name="Naramoto S."/>
            <person name="Nishitani K."/>
            <person name="Ohtani M."/>
            <person name="Okamoto T."/>
            <person name="Okumura M."/>
            <person name="Phillips J."/>
            <person name="Pollak B."/>
            <person name="Reinders A."/>
            <person name="Rovekamp M."/>
            <person name="Sano R."/>
            <person name="Sawa S."/>
            <person name="Schmid M.W."/>
            <person name="Shirakawa M."/>
            <person name="Solano R."/>
            <person name="Spunde A."/>
            <person name="Suetsugu N."/>
            <person name="Sugano S."/>
            <person name="Sugiyama A."/>
            <person name="Sun R."/>
            <person name="Suzuki Y."/>
            <person name="Takenaka M."/>
            <person name="Takezawa D."/>
            <person name="Tomogane H."/>
            <person name="Tsuzuki M."/>
            <person name="Ueda T."/>
            <person name="Umeda M."/>
            <person name="Ward J.M."/>
            <person name="Watanabe Y."/>
            <person name="Yazaki K."/>
            <person name="Yokoyama R."/>
            <person name="Yoshitake Y."/>
            <person name="Yotsui I."/>
            <person name="Zachgo S."/>
            <person name="Schmutz J."/>
        </authorList>
    </citation>
    <scope>NUCLEOTIDE SEQUENCE [LARGE SCALE GENOMIC DNA]</scope>
    <source>
        <strain evidence="2">Tak-1</strain>
    </source>
</reference>
<name>A0A2R6W6A1_MARPO</name>
<organism evidence="1 2">
    <name type="scientific">Marchantia polymorpha</name>
    <name type="common">Common liverwort</name>
    <name type="synonym">Marchantia aquatica</name>
    <dbReference type="NCBI Taxonomy" id="3197"/>
    <lineage>
        <taxon>Eukaryota</taxon>
        <taxon>Viridiplantae</taxon>
        <taxon>Streptophyta</taxon>
        <taxon>Embryophyta</taxon>
        <taxon>Marchantiophyta</taxon>
        <taxon>Marchantiopsida</taxon>
        <taxon>Marchantiidae</taxon>
        <taxon>Marchantiales</taxon>
        <taxon>Marchantiaceae</taxon>
        <taxon>Marchantia</taxon>
    </lineage>
</organism>
<dbReference type="EMBL" id="KZ772947">
    <property type="protein sequence ID" value="PTQ29377.1"/>
    <property type="molecule type" value="Genomic_DNA"/>
</dbReference>
<sequence length="105" mass="11325">MTGFQVVSTSPSTCPAAAAYIRPHRIDCQEGSGFIKHKGSTSPNANDYRKEAHGPTVLLVNVSKLLMLSLYNLDVLEMGVTYRMGTGSAAGCSIENNSFVHYMPN</sequence>